<comment type="subcellular location">
    <subcellularLocation>
        <location evidence="2">Nucleus</location>
    </subcellularLocation>
</comment>
<protein>
    <submittedName>
        <fullName evidence="9">Unnamed protein product</fullName>
    </submittedName>
</protein>
<dbReference type="OrthoDB" id="92939at2759"/>
<comment type="cofactor">
    <cofactor evidence="1">
        <name>a divalent metal cation</name>
        <dbReference type="ChEBI" id="CHEBI:60240"/>
    </cofactor>
</comment>
<feature type="domain" description="DDE Tnp4" evidence="8">
    <location>
        <begin position="110"/>
        <end position="175"/>
    </location>
</feature>
<evidence type="ECO:0000256" key="5">
    <source>
        <dbReference type="ARBA" id="ARBA00022723"/>
    </source>
</evidence>
<dbReference type="GO" id="GO:0004518">
    <property type="term" value="F:nuclease activity"/>
    <property type="evidence" value="ECO:0007669"/>
    <property type="project" value="UniProtKB-KW"/>
</dbReference>
<evidence type="ECO:0000259" key="8">
    <source>
        <dbReference type="Pfam" id="PF13359"/>
    </source>
</evidence>
<dbReference type="Proteomes" id="UP001165121">
    <property type="component" value="Unassembled WGS sequence"/>
</dbReference>
<proteinExistence type="inferred from homology"/>
<dbReference type="GO" id="GO:0005634">
    <property type="term" value="C:nucleus"/>
    <property type="evidence" value="ECO:0007669"/>
    <property type="project" value="UniProtKB-SubCell"/>
</dbReference>
<dbReference type="EMBL" id="BSXT01004724">
    <property type="protein sequence ID" value="GMF58736.1"/>
    <property type="molecule type" value="Genomic_DNA"/>
</dbReference>
<gene>
    <name evidence="9" type="ORF">Pfra01_002530600</name>
</gene>
<dbReference type="Pfam" id="PF13359">
    <property type="entry name" value="DDE_Tnp_4"/>
    <property type="match status" value="1"/>
</dbReference>
<evidence type="ECO:0000256" key="7">
    <source>
        <dbReference type="ARBA" id="ARBA00023242"/>
    </source>
</evidence>
<evidence type="ECO:0000256" key="1">
    <source>
        <dbReference type="ARBA" id="ARBA00001968"/>
    </source>
</evidence>
<evidence type="ECO:0000256" key="2">
    <source>
        <dbReference type="ARBA" id="ARBA00004123"/>
    </source>
</evidence>
<keyword evidence="6" id="KW-0378">Hydrolase</keyword>
<dbReference type="GO" id="GO:0046872">
    <property type="term" value="F:metal ion binding"/>
    <property type="evidence" value="ECO:0007669"/>
    <property type="project" value="UniProtKB-KW"/>
</dbReference>
<dbReference type="PANTHER" id="PTHR22930">
    <property type="match status" value="1"/>
</dbReference>
<dbReference type="InterPro" id="IPR027806">
    <property type="entry name" value="HARBI1_dom"/>
</dbReference>
<name>A0A9W7D973_9STRA</name>
<comment type="caution">
    <text evidence="9">The sequence shown here is derived from an EMBL/GenBank/DDBJ whole genome shotgun (WGS) entry which is preliminary data.</text>
</comment>
<dbReference type="PANTHER" id="PTHR22930:SF85">
    <property type="entry name" value="GH03217P-RELATED"/>
    <property type="match status" value="1"/>
</dbReference>
<keyword evidence="5" id="KW-0479">Metal-binding</keyword>
<dbReference type="AlphaFoldDB" id="A0A9W7D973"/>
<dbReference type="InterPro" id="IPR045249">
    <property type="entry name" value="HARBI1-like"/>
</dbReference>
<keyword evidence="10" id="KW-1185">Reference proteome</keyword>
<evidence type="ECO:0000256" key="4">
    <source>
        <dbReference type="ARBA" id="ARBA00022722"/>
    </source>
</evidence>
<sequence length="227" mass="25077">MKDLFRLDFSMMACLVKELSPHFVVDRDAPNAVPPPKRVAIFVYYCAQASSLVATADRFAIGPSTVSGIIKEVAAIVCQNLRELVAFPSFRQCASHFASCCGVPQIVGCIDGSHIPISKPAVDGTMYTNRKCWYSVVLQAVVDWRRRFCNVDCKWPGRVGDSRVFRNSMLGSAFPAVSATSDAIALPSSEDTHAEIPKSRTFCYVSLGIKILTTWWQPLNSPRPQIR</sequence>
<evidence type="ECO:0000256" key="3">
    <source>
        <dbReference type="ARBA" id="ARBA00006958"/>
    </source>
</evidence>
<evidence type="ECO:0000256" key="6">
    <source>
        <dbReference type="ARBA" id="ARBA00022801"/>
    </source>
</evidence>
<reference evidence="9" key="1">
    <citation type="submission" date="2023-04" db="EMBL/GenBank/DDBJ databases">
        <title>Phytophthora fragariaefolia NBRC 109709.</title>
        <authorList>
            <person name="Ichikawa N."/>
            <person name="Sato H."/>
            <person name="Tonouchi N."/>
        </authorList>
    </citation>
    <scope>NUCLEOTIDE SEQUENCE</scope>
    <source>
        <strain evidence="9">NBRC 109709</strain>
    </source>
</reference>
<comment type="similarity">
    <text evidence="3">Belongs to the HARBI1 family.</text>
</comment>
<organism evidence="9 10">
    <name type="scientific">Phytophthora fragariaefolia</name>
    <dbReference type="NCBI Taxonomy" id="1490495"/>
    <lineage>
        <taxon>Eukaryota</taxon>
        <taxon>Sar</taxon>
        <taxon>Stramenopiles</taxon>
        <taxon>Oomycota</taxon>
        <taxon>Peronosporomycetes</taxon>
        <taxon>Peronosporales</taxon>
        <taxon>Peronosporaceae</taxon>
        <taxon>Phytophthora</taxon>
    </lineage>
</organism>
<evidence type="ECO:0000313" key="10">
    <source>
        <dbReference type="Proteomes" id="UP001165121"/>
    </source>
</evidence>
<keyword evidence="4" id="KW-0540">Nuclease</keyword>
<accession>A0A9W7D973</accession>
<dbReference type="GO" id="GO:0016787">
    <property type="term" value="F:hydrolase activity"/>
    <property type="evidence" value="ECO:0007669"/>
    <property type="project" value="UniProtKB-KW"/>
</dbReference>
<evidence type="ECO:0000313" key="9">
    <source>
        <dbReference type="EMBL" id="GMF58736.1"/>
    </source>
</evidence>
<keyword evidence="7" id="KW-0539">Nucleus</keyword>